<evidence type="ECO:0000313" key="1">
    <source>
        <dbReference type="EMBL" id="OIQ97191.1"/>
    </source>
</evidence>
<name>A0A1J5RZ38_9ZZZZ</name>
<dbReference type="AlphaFoldDB" id="A0A1J5RZ38"/>
<reference evidence="1" key="1">
    <citation type="submission" date="2016-10" db="EMBL/GenBank/DDBJ databases">
        <title>Sequence of Gallionella enrichment culture.</title>
        <authorList>
            <person name="Poehlein A."/>
            <person name="Muehling M."/>
            <person name="Daniel R."/>
        </authorList>
    </citation>
    <scope>NUCLEOTIDE SEQUENCE</scope>
</reference>
<dbReference type="SUPFAM" id="SSF53448">
    <property type="entry name" value="Nucleotide-diphospho-sugar transferases"/>
    <property type="match status" value="1"/>
</dbReference>
<organism evidence="1">
    <name type="scientific">mine drainage metagenome</name>
    <dbReference type="NCBI Taxonomy" id="410659"/>
    <lineage>
        <taxon>unclassified sequences</taxon>
        <taxon>metagenomes</taxon>
        <taxon>ecological metagenomes</taxon>
    </lineage>
</organism>
<proteinExistence type="predicted"/>
<gene>
    <name evidence="1" type="ORF">GALL_207430</name>
</gene>
<dbReference type="InterPro" id="IPR029044">
    <property type="entry name" value="Nucleotide-diphossugar_trans"/>
</dbReference>
<accession>A0A1J5RZ38</accession>
<sequence>MSLPPQRHHIVVATPCYGGNVTSSYAVSLVSLQRACLQLNIGISFRLIGGDALITRARNILVQQFLSDPTATHLLFVDADIGFTPDQVMVLLDADKDISGCIYPLKQLNWERIQAHNALGAPKPLTSALNYVVDLLDNTEVPTSEQKFAKVRYIGTGFMLIRRDVFSRMAAHYPDIHFSNIHVASNTELQNQTNCAYFDCVIDKQSGAYLSEDYTFCKRWTDMGGEIWAYTQSKLTHTGAMAFEGDLGAALDVLKQRPQDLPPNPA</sequence>
<comment type="caution">
    <text evidence="1">The sequence shown here is derived from an EMBL/GenBank/DDBJ whole genome shotgun (WGS) entry which is preliminary data.</text>
</comment>
<protein>
    <submittedName>
        <fullName evidence="1">Uncharacterized protein</fullName>
    </submittedName>
</protein>
<dbReference type="Gene3D" id="3.90.550.10">
    <property type="entry name" value="Spore Coat Polysaccharide Biosynthesis Protein SpsA, Chain A"/>
    <property type="match status" value="1"/>
</dbReference>
<dbReference type="EMBL" id="MLJW01000136">
    <property type="protein sequence ID" value="OIQ97191.1"/>
    <property type="molecule type" value="Genomic_DNA"/>
</dbReference>